<name>A9S5M2_PHYPA</name>
<dbReference type="EnsemblPlants" id="Pp3c25_9600V3.5">
    <property type="protein sequence ID" value="PAC:32980305.CDS.1"/>
    <property type="gene ID" value="Pp3c25_9600"/>
</dbReference>
<dbReference type="InterPro" id="IPR036047">
    <property type="entry name" value="F-box-like_dom_sf"/>
</dbReference>
<dbReference type="OrthoDB" id="6482909at2759"/>
<organism evidence="1">
    <name type="scientific">Physcomitrium patens</name>
    <name type="common">Spreading-leaved earth moss</name>
    <name type="synonym">Physcomitrella patens</name>
    <dbReference type="NCBI Taxonomy" id="3218"/>
    <lineage>
        <taxon>Eukaryota</taxon>
        <taxon>Viridiplantae</taxon>
        <taxon>Streptophyta</taxon>
        <taxon>Embryophyta</taxon>
        <taxon>Bryophyta</taxon>
        <taxon>Bryophytina</taxon>
        <taxon>Bryopsida</taxon>
        <taxon>Funariidae</taxon>
        <taxon>Funariales</taxon>
        <taxon>Funariaceae</taxon>
        <taxon>Physcomitrium</taxon>
    </lineage>
</organism>
<reference evidence="2" key="3">
    <citation type="submission" date="2020-12" db="UniProtKB">
        <authorList>
            <consortium name="EnsemblPlants"/>
        </authorList>
    </citation>
    <scope>IDENTIFICATION</scope>
</reference>
<dbReference type="Gramene" id="Pp3c25_9600V3.4">
    <property type="protein sequence ID" value="PAC:32980304.CDS.1"/>
    <property type="gene ID" value="Pp3c25_9600"/>
</dbReference>
<reference evidence="1 3" key="2">
    <citation type="journal article" date="2018" name="Plant J.">
        <title>The Physcomitrella patens chromosome-scale assembly reveals moss genome structure and evolution.</title>
        <authorList>
            <person name="Lang D."/>
            <person name="Ullrich K.K."/>
            <person name="Murat F."/>
            <person name="Fuchs J."/>
            <person name="Jenkins J."/>
            <person name="Haas F.B."/>
            <person name="Piednoel M."/>
            <person name="Gundlach H."/>
            <person name="Van Bel M."/>
            <person name="Meyberg R."/>
            <person name="Vives C."/>
            <person name="Morata J."/>
            <person name="Symeonidi A."/>
            <person name="Hiss M."/>
            <person name="Muchero W."/>
            <person name="Kamisugi Y."/>
            <person name="Saleh O."/>
            <person name="Blanc G."/>
            <person name="Decker E.L."/>
            <person name="van Gessel N."/>
            <person name="Grimwood J."/>
            <person name="Hayes R.D."/>
            <person name="Graham S.W."/>
            <person name="Gunter L.E."/>
            <person name="McDaniel S.F."/>
            <person name="Hoernstein S.N.W."/>
            <person name="Larsson A."/>
            <person name="Li F.W."/>
            <person name="Perroud P.F."/>
            <person name="Phillips J."/>
            <person name="Ranjan P."/>
            <person name="Rokshar D.S."/>
            <person name="Rothfels C.J."/>
            <person name="Schneider L."/>
            <person name="Shu S."/>
            <person name="Stevenson D.W."/>
            <person name="Thummler F."/>
            <person name="Tillich M."/>
            <person name="Villarreal Aguilar J.C."/>
            <person name="Widiez T."/>
            <person name="Wong G.K."/>
            <person name="Wymore A."/>
            <person name="Zhang Y."/>
            <person name="Zimmer A.D."/>
            <person name="Quatrano R.S."/>
            <person name="Mayer K.F.X."/>
            <person name="Goodstein D."/>
            <person name="Casacuberta J.M."/>
            <person name="Vandepoele K."/>
            <person name="Reski R."/>
            <person name="Cuming A.C."/>
            <person name="Tuskan G.A."/>
            <person name="Maumus F."/>
            <person name="Salse J."/>
            <person name="Schmutz J."/>
            <person name="Rensing S.A."/>
        </authorList>
    </citation>
    <scope>NUCLEOTIDE SEQUENCE [LARGE SCALE GENOMIC DNA]</scope>
    <source>
        <strain evidence="2 3">cv. Gransden 2004</strain>
    </source>
</reference>
<dbReference type="EnsemblPlants" id="Pp3c25_9600V3.1">
    <property type="protein sequence ID" value="PAC:32980302.CDS.1"/>
    <property type="gene ID" value="Pp3c25_9600"/>
</dbReference>
<dbReference type="Gramene" id="Pp3c25_9600V3.1">
    <property type="protein sequence ID" value="PAC:32980302.CDS.1"/>
    <property type="gene ID" value="Pp3c25_9600"/>
</dbReference>
<dbReference type="Proteomes" id="UP000006727">
    <property type="component" value="Chromosome 25"/>
</dbReference>
<evidence type="ECO:0000313" key="1">
    <source>
        <dbReference type="EMBL" id="PNR27635.1"/>
    </source>
</evidence>
<dbReference type="HOGENOM" id="CLU_524193_0_0_1"/>
<proteinExistence type="predicted"/>
<dbReference type="EnsemblPlants" id="Pp3c25_9600V3.4">
    <property type="protein sequence ID" value="PAC:32980304.CDS.1"/>
    <property type="gene ID" value="Pp3c25_9600"/>
</dbReference>
<evidence type="ECO:0000313" key="2">
    <source>
        <dbReference type="EnsemblPlants" id="PAC:32980302.CDS.1"/>
    </source>
</evidence>
<evidence type="ECO:0008006" key="4">
    <source>
        <dbReference type="Google" id="ProtNLM"/>
    </source>
</evidence>
<evidence type="ECO:0000313" key="3">
    <source>
        <dbReference type="Proteomes" id="UP000006727"/>
    </source>
</evidence>
<dbReference type="PaxDb" id="3218-PP1S50_24V6.1"/>
<dbReference type="GO" id="GO:0004842">
    <property type="term" value="F:ubiquitin-protein transferase activity"/>
    <property type="evidence" value="ECO:0000318"/>
    <property type="project" value="GO_Central"/>
</dbReference>
<dbReference type="EMBL" id="ABEU02000025">
    <property type="protein sequence ID" value="PNR27635.1"/>
    <property type="molecule type" value="Genomic_DNA"/>
</dbReference>
<dbReference type="PANTHER" id="PTHR31672:SF2">
    <property type="entry name" value="F-BOX DOMAIN-CONTAINING PROTEIN"/>
    <property type="match status" value="1"/>
</dbReference>
<protein>
    <recommendedName>
        <fullName evidence="4">F-box domain-containing protein</fullName>
    </recommendedName>
</protein>
<gene>
    <name evidence="2" type="primary">LOC112277541</name>
    <name evidence="1" type="ORF">PHYPA_029787</name>
</gene>
<dbReference type="PANTHER" id="PTHR31672">
    <property type="entry name" value="BNACNNG10540D PROTEIN"/>
    <property type="match status" value="1"/>
</dbReference>
<dbReference type="SUPFAM" id="SSF81383">
    <property type="entry name" value="F-box domain"/>
    <property type="match status" value="1"/>
</dbReference>
<dbReference type="Gramene" id="Pp3c25_9600V3.6">
    <property type="protein sequence ID" value="PAC:32980306.CDS.1"/>
    <property type="gene ID" value="Pp3c25_9600"/>
</dbReference>
<accession>A9S5M2</accession>
<dbReference type="InterPro" id="IPR050796">
    <property type="entry name" value="SCF_F-box_component"/>
</dbReference>
<dbReference type="Gramene" id="Pp3c25_9600V3.3">
    <property type="protein sequence ID" value="PAC:32980303.CDS.1"/>
    <property type="gene ID" value="Pp3c25_9600"/>
</dbReference>
<dbReference type="EnsemblPlants" id="Pp3c25_9600V3.6">
    <property type="protein sequence ID" value="PAC:32980306.CDS.1"/>
    <property type="gene ID" value="Pp3c25_9600"/>
</dbReference>
<dbReference type="Gramene" id="Pp3c25_9600V3.5">
    <property type="protein sequence ID" value="PAC:32980305.CDS.1"/>
    <property type="gene ID" value="Pp3c25_9600"/>
</dbReference>
<dbReference type="AlphaFoldDB" id="A9S5M2"/>
<keyword evidence="3" id="KW-1185">Reference proteome</keyword>
<reference evidence="1 3" key="1">
    <citation type="journal article" date="2008" name="Science">
        <title>The Physcomitrella genome reveals evolutionary insights into the conquest of land by plants.</title>
        <authorList>
            <person name="Rensing S."/>
            <person name="Lang D."/>
            <person name="Zimmer A."/>
            <person name="Terry A."/>
            <person name="Salamov A."/>
            <person name="Shapiro H."/>
            <person name="Nishiyama T."/>
            <person name="Perroud P.-F."/>
            <person name="Lindquist E."/>
            <person name="Kamisugi Y."/>
            <person name="Tanahashi T."/>
            <person name="Sakakibara K."/>
            <person name="Fujita T."/>
            <person name="Oishi K."/>
            <person name="Shin-I T."/>
            <person name="Kuroki Y."/>
            <person name="Toyoda A."/>
            <person name="Suzuki Y."/>
            <person name="Hashimoto A."/>
            <person name="Yamaguchi K."/>
            <person name="Sugano A."/>
            <person name="Kohara Y."/>
            <person name="Fujiyama A."/>
            <person name="Anterola A."/>
            <person name="Aoki S."/>
            <person name="Ashton N."/>
            <person name="Barbazuk W.B."/>
            <person name="Barker E."/>
            <person name="Bennetzen J."/>
            <person name="Bezanilla M."/>
            <person name="Blankenship R."/>
            <person name="Cho S.H."/>
            <person name="Dutcher S."/>
            <person name="Estelle M."/>
            <person name="Fawcett J.A."/>
            <person name="Gundlach H."/>
            <person name="Hanada K."/>
            <person name="Heyl A."/>
            <person name="Hicks K.A."/>
            <person name="Hugh J."/>
            <person name="Lohr M."/>
            <person name="Mayer K."/>
            <person name="Melkozernov A."/>
            <person name="Murata T."/>
            <person name="Nelson D."/>
            <person name="Pils B."/>
            <person name="Prigge M."/>
            <person name="Reiss B."/>
            <person name="Renner T."/>
            <person name="Rombauts S."/>
            <person name="Rushton P."/>
            <person name="Sanderfoot A."/>
            <person name="Schween G."/>
            <person name="Shiu S.-H."/>
            <person name="Stueber K."/>
            <person name="Theodoulou F.L."/>
            <person name="Tu H."/>
            <person name="Van de Peer Y."/>
            <person name="Verrier P.J."/>
            <person name="Waters E."/>
            <person name="Wood A."/>
            <person name="Yang L."/>
            <person name="Cove D."/>
            <person name="Cuming A."/>
            <person name="Hasebe M."/>
            <person name="Lucas S."/>
            <person name="Mishler D.B."/>
            <person name="Reski R."/>
            <person name="Grigoriev I."/>
            <person name="Quatrano R.S."/>
            <person name="Boore J.L."/>
        </authorList>
    </citation>
    <scope>NUCLEOTIDE SEQUENCE [LARGE SCALE GENOMIC DNA]</scope>
    <source>
        <strain evidence="2 3">cv. Gransden 2004</strain>
    </source>
</reference>
<sequence>MECAFRIGQREANAQRAAHPALARFVHVLRTFGDCTKELGSIEGILVEENLGVARSAWKEELHLVAVNTRGRLTQLIQEAQANLSLLSLGEKLHPTLEESGESDGTTISSIVVGNDVHHEEMLGHKSQSQRWCSHACEIHHEVMNPDLWGKLPEYLLELTFARLPLNKVVQLQSLSKYWRFVVQSSKPFQEACSGFNFKRFALVTSNQCRDCKIHFCDVRENKWFLKVMDAVSHGFWASPVIAAGGLLCIVDLHQLSYGALSISVCNPLTSKIRVLPPLTEFNRWFPKMVQLLVDDLTGNYKLVVVGSSHRAPDILMMEVYDSQKRSWESSDVNPVPGKTYRDSPTSICGYDFSYDGQYEGLVRFDTKDRYLYRLSFPSHPNMVQPPTKNDIGMCNGDVFAVVSTVRNKESLFKLWVDPLTGDAVWIPQDCASSSYSGASELVSFPRSYSKRVFVAGRFVLVAADNRERADLNHHQILMLKDFLGHSAWIQLPKLGKGEKCDMWELDHAIMMELKLDAIP</sequence>
<dbReference type="EnsemblPlants" id="Pp3c25_9600V3.3">
    <property type="protein sequence ID" value="PAC:32980303.CDS.1"/>
    <property type="gene ID" value="Pp3c25_9600"/>
</dbReference>
<dbReference type="GO" id="GO:0031146">
    <property type="term" value="P:SCF-dependent proteasomal ubiquitin-dependent protein catabolic process"/>
    <property type="evidence" value="ECO:0000318"/>
    <property type="project" value="GO_Central"/>
</dbReference>